<dbReference type="InterPro" id="IPR040982">
    <property type="entry name" value="DNA_pol3_finger"/>
</dbReference>
<dbReference type="EC" id="2.7.7.7" evidence="2"/>
<comment type="caution">
    <text evidence="10">The sequence shown here is derived from an EMBL/GenBank/DDBJ whole genome shotgun (WGS) entry which is preliminary data.</text>
</comment>
<keyword evidence="5" id="KW-0548">Nucleotidyltransferase</keyword>
<dbReference type="PANTHER" id="PTHR32294:SF0">
    <property type="entry name" value="DNA POLYMERASE III SUBUNIT ALPHA"/>
    <property type="match status" value="1"/>
</dbReference>
<dbReference type="Gene3D" id="1.10.150.870">
    <property type="match status" value="1"/>
</dbReference>
<dbReference type="InterPro" id="IPR016195">
    <property type="entry name" value="Pol/histidinol_Pase-like"/>
</dbReference>
<feature type="domain" description="Polymerase/histidinol phosphatase N-terminal" evidence="9">
    <location>
        <begin position="5"/>
        <end position="72"/>
    </location>
</feature>
<dbReference type="CDD" id="cd12113">
    <property type="entry name" value="PHP_PolIIIA_DnaE3"/>
    <property type="match status" value="1"/>
</dbReference>
<dbReference type="CDD" id="cd04485">
    <property type="entry name" value="DnaE_OBF"/>
    <property type="match status" value="1"/>
</dbReference>
<dbReference type="SUPFAM" id="SSF89550">
    <property type="entry name" value="PHP domain-like"/>
    <property type="match status" value="1"/>
</dbReference>
<evidence type="ECO:0000313" key="11">
    <source>
        <dbReference type="Proteomes" id="UP000176233"/>
    </source>
</evidence>
<accession>A0A1F5NQG2</accession>
<name>A0A1F5NQG2_9BACT</name>
<evidence type="ECO:0000256" key="2">
    <source>
        <dbReference type="ARBA" id="ARBA00012417"/>
    </source>
</evidence>
<proteinExistence type="predicted"/>
<dbReference type="InterPro" id="IPR004365">
    <property type="entry name" value="NA-bd_OB_tRNA"/>
</dbReference>
<organism evidence="10 11">
    <name type="scientific">Candidatus Doudnabacteria bacterium RIFCSPHIGHO2_01_FULL_45_18</name>
    <dbReference type="NCBI Taxonomy" id="1817823"/>
    <lineage>
        <taxon>Bacteria</taxon>
        <taxon>Candidatus Doudnaibacteriota</taxon>
    </lineage>
</organism>
<evidence type="ECO:0000256" key="8">
    <source>
        <dbReference type="ARBA" id="ARBA00049244"/>
    </source>
</evidence>
<dbReference type="Pfam" id="PF14579">
    <property type="entry name" value="HHH_6"/>
    <property type="match status" value="1"/>
</dbReference>
<dbReference type="EMBL" id="MFEJ01000025">
    <property type="protein sequence ID" value="OGE79868.1"/>
    <property type="molecule type" value="Genomic_DNA"/>
</dbReference>
<evidence type="ECO:0000256" key="7">
    <source>
        <dbReference type="ARBA" id="ARBA00022932"/>
    </source>
</evidence>
<dbReference type="InterPro" id="IPR004805">
    <property type="entry name" value="DnaE2/DnaE/PolC"/>
</dbReference>
<dbReference type="Gene3D" id="3.20.20.140">
    <property type="entry name" value="Metal-dependent hydrolases"/>
    <property type="match status" value="1"/>
</dbReference>
<dbReference type="PANTHER" id="PTHR32294">
    <property type="entry name" value="DNA POLYMERASE III SUBUNIT ALPHA"/>
    <property type="match status" value="1"/>
</dbReference>
<protein>
    <recommendedName>
        <fullName evidence="3">DNA polymerase III subunit alpha</fullName>
        <ecNumber evidence="2">2.7.7.7</ecNumber>
    </recommendedName>
</protein>
<dbReference type="Pfam" id="PF07733">
    <property type="entry name" value="DNA_pol3_alpha"/>
    <property type="match status" value="1"/>
</dbReference>
<dbReference type="NCBIfam" id="NF004226">
    <property type="entry name" value="PRK05673.1"/>
    <property type="match status" value="1"/>
</dbReference>
<dbReference type="GO" id="GO:0008408">
    <property type="term" value="F:3'-5' exonuclease activity"/>
    <property type="evidence" value="ECO:0007669"/>
    <property type="project" value="InterPro"/>
</dbReference>
<evidence type="ECO:0000259" key="9">
    <source>
        <dbReference type="SMART" id="SM00481"/>
    </source>
</evidence>
<dbReference type="GO" id="GO:0003676">
    <property type="term" value="F:nucleic acid binding"/>
    <property type="evidence" value="ECO:0007669"/>
    <property type="project" value="InterPro"/>
</dbReference>
<evidence type="ECO:0000313" key="10">
    <source>
        <dbReference type="EMBL" id="OGE79868.1"/>
    </source>
</evidence>
<dbReference type="Gene3D" id="1.10.10.1600">
    <property type="entry name" value="Bacterial DNA polymerase III alpha subunit, thumb domain"/>
    <property type="match status" value="1"/>
</dbReference>
<comment type="subcellular location">
    <subcellularLocation>
        <location evidence="1">Cytoplasm</location>
    </subcellularLocation>
</comment>
<keyword evidence="7" id="KW-0239">DNA-directed DNA polymerase</keyword>
<dbReference type="InterPro" id="IPR011708">
    <property type="entry name" value="DNA_pol3_alpha_NTPase_dom"/>
</dbReference>
<comment type="catalytic activity">
    <reaction evidence="8">
        <text>DNA(n) + a 2'-deoxyribonucleoside 5'-triphosphate = DNA(n+1) + diphosphate</text>
        <dbReference type="Rhea" id="RHEA:22508"/>
        <dbReference type="Rhea" id="RHEA-COMP:17339"/>
        <dbReference type="Rhea" id="RHEA-COMP:17340"/>
        <dbReference type="ChEBI" id="CHEBI:33019"/>
        <dbReference type="ChEBI" id="CHEBI:61560"/>
        <dbReference type="ChEBI" id="CHEBI:173112"/>
        <dbReference type="EC" id="2.7.7.7"/>
    </reaction>
</comment>
<evidence type="ECO:0000256" key="3">
    <source>
        <dbReference type="ARBA" id="ARBA00019114"/>
    </source>
</evidence>
<evidence type="ECO:0000256" key="1">
    <source>
        <dbReference type="ARBA" id="ARBA00004496"/>
    </source>
</evidence>
<evidence type="ECO:0000256" key="6">
    <source>
        <dbReference type="ARBA" id="ARBA00022705"/>
    </source>
</evidence>
<dbReference type="NCBIfam" id="TIGR00594">
    <property type="entry name" value="polc"/>
    <property type="match status" value="1"/>
</dbReference>
<keyword evidence="6" id="KW-0235">DNA replication</keyword>
<dbReference type="Pfam" id="PF01336">
    <property type="entry name" value="tRNA_anti-codon"/>
    <property type="match status" value="1"/>
</dbReference>
<dbReference type="Proteomes" id="UP000176233">
    <property type="component" value="Unassembled WGS sequence"/>
</dbReference>
<dbReference type="InterPro" id="IPR041931">
    <property type="entry name" value="DNA_pol3_alpha_thumb_dom"/>
</dbReference>
<dbReference type="GO" id="GO:0006260">
    <property type="term" value="P:DNA replication"/>
    <property type="evidence" value="ECO:0007669"/>
    <property type="project" value="UniProtKB-KW"/>
</dbReference>
<gene>
    <name evidence="10" type="ORF">A2660_02390</name>
</gene>
<dbReference type="AlphaFoldDB" id="A0A1F5NQG2"/>
<dbReference type="GO" id="GO:0003887">
    <property type="term" value="F:DNA-directed DNA polymerase activity"/>
    <property type="evidence" value="ECO:0007669"/>
    <property type="project" value="UniProtKB-KW"/>
</dbReference>
<dbReference type="Pfam" id="PF02811">
    <property type="entry name" value="PHP"/>
    <property type="match status" value="1"/>
</dbReference>
<dbReference type="Pfam" id="PF17657">
    <property type="entry name" value="DNA_pol3_finger"/>
    <property type="match status" value="1"/>
</dbReference>
<evidence type="ECO:0000256" key="5">
    <source>
        <dbReference type="ARBA" id="ARBA00022695"/>
    </source>
</evidence>
<dbReference type="InterPro" id="IPR029460">
    <property type="entry name" value="DNAPol_HHH"/>
</dbReference>
<sequence length="1090" mass="122071">MSQFTHLHVHSHYSLLDGLSKIDELISRAKQLGMDSLALTDHGVMYGVIPFYNACLDAGIKPIIGVEAYIAPRSLSDKSGKLDSDYHHLTLLAQNEDGYKNLLKLTTIAHLEGFYYKPRIDLEVLKKHSSGLIALSGCARGELARTVLNHSDAEIKTVLQKYLNIFERDNFYIEIQRNSRLADPQEENLLKKLVALARQENLKLVATADSHYIHPEDAEAQDILICIGTARTVNDTDRLDMRGYDLSLKSETEMLDRFKDVPEAVSNTALVAGRCQLKIKTDQRYFPKVEVPAGLTSSEYLRKTTYERALALYGDKDRMIAEDIKTRIDYELNIILKKGFDTYFLMVADVVEAAHKVGAVTNTRGSAAGSIVGRILGITNVDPLYYELPFERFLTEHRPTPPDIDLDISDTHRDEAIQYITQKYGPDKVAQIITFGTMMARAAVRDVGRALGVAYSKCDQIAKMIPFGKQGFQMTLEKALDLNPDLKAAYDRDPETQKILKNAQKLEGGARHASVHAAGIVITPTPLTDYMPLQHEPDGERIITQYDMYALDINANSKAIGVVKLDLLGIRNLSILEASVKLTKKRFGVDIDIYNLPHPDKKTFKLLSEGHTFGVFQMGSSGITRYLMDLKPNSIFDIMAMIALYRPGPMQFIPDYIKRKHNPKLIHYMDLALEKILKRTYGILVYQDDLLTIAHDLAGYTWEEVDKFRKAVGKKIPAEMAKQKEKFIKGCVQTSGWSQAKASEIWAWIEPFAAYGFNKSHSASYAAVSYQTAFMKANYTAEFMACLMTAESGDLETIAEAVDECRILGIEVLPPDVNESLANFTVIDETHIRFGLNAVKNLGSDVINIIIEQRSPRFAGDAGKLNGKFDSIEDFVKRVQSRNFNKKSWEALAKSGALDSFGERNQLLANTEAILEFAKGFSKPRNQTSLFGSALMPQTKFKLREVEPATKKEKLTWEKELLGLYVSAHPLEDHAEQLQKFAQPIKQVVLNKLPLATLGGIVTRVQRILTKKGKPMAFIDLEDLSGTIEVIIFQSLYSQHKDLVAMEKILLIKGKLSDKDGEAKFIADEIKELGQQALPSAPQSVTIKIP</sequence>
<dbReference type="GO" id="GO:0005737">
    <property type="term" value="C:cytoplasm"/>
    <property type="evidence" value="ECO:0007669"/>
    <property type="project" value="UniProtKB-SubCell"/>
</dbReference>
<dbReference type="SMART" id="SM00481">
    <property type="entry name" value="POLIIIAc"/>
    <property type="match status" value="1"/>
</dbReference>
<reference evidence="10 11" key="1">
    <citation type="journal article" date="2016" name="Nat. Commun.">
        <title>Thousands of microbial genomes shed light on interconnected biogeochemical processes in an aquifer system.</title>
        <authorList>
            <person name="Anantharaman K."/>
            <person name="Brown C.T."/>
            <person name="Hug L.A."/>
            <person name="Sharon I."/>
            <person name="Castelle C.J."/>
            <person name="Probst A.J."/>
            <person name="Thomas B.C."/>
            <person name="Singh A."/>
            <person name="Wilkins M.J."/>
            <person name="Karaoz U."/>
            <person name="Brodie E.L."/>
            <person name="Williams K.H."/>
            <person name="Hubbard S.S."/>
            <person name="Banfield J.F."/>
        </authorList>
    </citation>
    <scope>NUCLEOTIDE SEQUENCE [LARGE SCALE GENOMIC DNA]</scope>
</reference>
<feature type="non-terminal residue" evidence="10">
    <location>
        <position position="1090"/>
    </location>
</feature>
<keyword evidence="4" id="KW-0808">Transferase</keyword>
<dbReference type="InterPro" id="IPR004013">
    <property type="entry name" value="PHP_dom"/>
</dbReference>
<evidence type="ECO:0000256" key="4">
    <source>
        <dbReference type="ARBA" id="ARBA00022679"/>
    </source>
</evidence>
<dbReference type="InterPro" id="IPR003141">
    <property type="entry name" value="Pol/His_phosphatase_N"/>
</dbReference>